<dbReference type="PANTHER" id="PTHR30273">
    <property type="entry name" value="PERIPLASMIC SIGNAL SENSOR AND SIGMA FACTOR ACTIVATOR FECR-RELATED"/>
    <property type="match status" value="1"/>
</dbReference>
<feature type="domain" description="FecR protein" evidence="2">
    <location>
        <begin position="124"/>
        <end position="215"/>
    </location>
</feature>
<protein>
    <submittedName>
        <fullName evidence="4">Transmembrane sensor</fullName>
    </submittedName>
</protein>
<evidence type="ECO:0000259" key="2">
    <source>
        <dbReference type="Pfam" id="PF04773"/>
    </source>
</evidence>
<feature type="domain" description="FecR N-terminal" evidence="3">
    <location>
        <begin position="15"/>
        <end position="56"/>
    </location>
</feature>
<accession>A0A7X0JUJ5</accession>
<name>A0A7X0JUJ5_9GAMM</name>
<organism evidence="4 5">
    <name type="scientific">Pseudoteredinibacter isoporae</name>
    <dbReference type="NCBI Taxonomy" id="570281"/>
    <lineage>
        <taxon>Bacteria</taxon>
        <taxon>Pseudomonadati</taxon>
        <taxon>Pseudomonadota</taxon>
        <taxon>Gammaproteobacteria</taxon>
        <taxon>Cellvibrionales</taxon>
        <taxon>Cellvibrionaceae</taxon>
        <taxon>Pseudoteredinibacter</taxon>
    </lineage>
</organism>
<dbReference type="RefSeq" id="WP_166845698.1">
    <property type="nucleotide sequence ID" value="NZ_JAAONY010000002.1"/>
</dbReference>
<dbReference type="InterPro" id="IPR012373">
    <property type="entry name" value="Ferrdict_sens_TM"/>
</dbReference>
<gene>
    <name evidence="4" type="ORF">HNR48_002822</name>
</gene>
<keyword evidence="1" id="KW-1133">Transmembrane helix</keyword>
<dbReference type="PIRSF" id="PIRSF018266">
    <property type="entry name" value="FecR"/>
    <property type="match status" value="1"/>
</dbReference>
<keyword evidence="1" id="KW-0472">Membrane</keyword>
<dbReference type="Proteomes" id="UP000528457">
    <property type="component" value="Unassembled WGS sequence"/>
</dbReference>
<evidence type="ECO:0000313" key="5">
    <source>
        <dbReference type="Proteomes" id="UP000528457"/>
    </source>
</evidence>
<dbReference type="AlphaFoldDB" id="A0A7X0JUJ5"/>
<evidence type="ECO:0000259" key="3">
    <source>
        <dbReference type="Pfam" id="PF16220"/>
    </source>
</evidence>
<evidence type="ECO:0000313" key="4">
    <source>
        <dbReference type="EMBL" id="MBB6522537.1"/>
    </source>
</evidence>
<dbReference type="InterPro" id="IPR006860">
    <property type="entry name" value="FecR"/>
</dbReference>
<feature type="transmembrane region" description="Helical" evidence="1">
    <location>
        <begin position="88"/>
        <end position="110"/>
    </location>
</feature>
<dbReference type="InterPro" id="IPR032623">
    <property type="entry name" value="FecR_N"/>
</dbReference>
<reference evidence="4 5" key="1">
    <citation type="submission" date="2020-08" db="EMBL/GenBank/DDBJ databases">
        <title>Genomic Encyclopedia of Type Strains, Phase IV (KMG-IV): sequencing the most valuable type-strain genomes for metagenomic binning, comparative biology and taxonomic classification.</title>
        <authorList>
            <person name="Goeker M."/>
        </authorList>
    </citation>
    <scope>NUCLEOTIDE SEQUENCE [LARGE SCALE GENOMIC DNA]</scope>
    <source>
        <strain evidence="4 5">DSM 22368</strain>
    </source>
</reference>
<keyword evidence="5" id="KW-1185">Reference proteome</keyword>
<dbReference type="Gene3D" id="3.55.50.30">
    <property type="match status" value="1"/>
</dbReference>
<dbReference type="InParanoid" id="A0A7X0JUJ5"/>
<dbReference type="Gene3D" id="2.60.120.1440">
    <property type="match status" value="1"/>
</dbReference>
<dbReference type="GO" id="GO:0016989">
    <property type="term" value="F:sigma factor antagonist activity"/>
    <property type="evidence" value="ECO:0007669"/>
    <property type="project" value="TreeGrafter"/>
</dbReference>
<dbReference type="EMBL" id="JACHHT010000002">
    <property type="protein sequence ID" value="MBB6522537.1"/>
    <property type="molecule type" value="Genomic_DNA"/>
</dbReference>
<keyword evidence="1 4" id="KW-0812">Transmembrane</keyword>
<proteinExistence type="predicted"/>
<dbReference type="PANTHER" id="PTHR30273:SF2">
    <property type="entry name" value="PROTEIN FECR"/>
    <property type="match status" value="1"/>
</dbReference>
<evidence type="ECO:0000256" key="1">
    <source>
        <dbReference type="SAM" id="Phobius"/>
    </source>
</evidence>
<sequence length="353" mass="39243">MTKVTHIDGLHHAREQAAEWIVRVDNDELIPSEVDALKQWLSQDPLNQRAFAELAQVWGGMDSLSELAELIPLDSAMVDTEPDDTRVYPWRSVVAFSFVLFFAVAIAVIYPDWKAQQFRHAQVATTLVGEQETLALPDGSSLVLNTDSNVNIQFDEHRRNIYLNRGEAHFDVAHDPDRPFIVHAGQGRVTAVGTAFNVHYHQGSVDVIVTDGVVEVETLRASIPEEPAPAVPKSEPILSRKVTAGQSVSFDTVIHEVDKVPEPEVDRRLSWRKGMLSFSGEPLQQVIAEVSRYTETRIVIQDPVVAELPMGGYFKAGETEAMLEVLQVSFGLQVTRVSDKVIVLSQGDDFKPE</sequence>
<comment type="caution">
    <text evidence="4">The sequence shown here is derived from an EMBL/GenBank/DDBJ whole genome shotgun (WGS) entry which is preliminary data.</text>
</comment>
<dbReference type="FunCoup" id="A0A7X0JUJ5">
    <property type="interactions" value="109"/>
</dbReference>
<dbReference type="Pfam" id="PF16220">
    <property type="entry name" value="DUF4880"/>
    <property type="match status" value="1"/>
</dbReference>
<dbReference type="Pfam" id="PF04773">
    <property type="entry name" value="FecR"/>
    <property type="match status" value="1"/>
</dbReference>